<protein>
    <submittedName>
        <fullName evidence="1">14842_t:CDS:1</fullName>
    </submittedName>
</protein>
<evidence type="ECO:0000313" key="2">
    <source>
        <dbReference type="Proteomes" id="UP000789525"/>
    </source>
</evidence>
<dbReference type="Proteomes" id="UP000789525">
    <property type="component" value="Unassembled WGS sequence"/>
</dbReference>
<comment type="caution">
    <text evidence="1">The sequence shown here is derived from an EMBL/GenBank/DDBJ whole genome shotgun (WGS) entry which is preliminary data.</text>
</comment>
<accession>A0ACA9P657</accession>
<dbReference type="EMBL" id="CAJVPT010030370">
    <property type="protein sequence ID" value="CAG8694191.1"/>
    <property type="molecule type" value="Genomic_DNA"/>
</dbReference>
<sequence>MIIGIGTDIVSLARLGAFPIRRLTRLATRILTSDEILLLKKSLGAPTSLGADPTTTESQNAQFLHELRDEHRWDTHKKDKLAQYLGVRCATIESLFSPFSDNYCPNRWAAKEAIYKAMYPYRKLSWKDVELKPLQIKIDDRSGNATPKLEVVFTKSMNVTVHDSTLSFMRSHLSISHDAGLVVAMVVLEGQSGEFAFEKDPEVVSHQTCPFVQLPPLRDYLTMTAEQFAIEDLRSTILLA</sequence>
<keyword evidence="2" id="KW-1185">Reference proteome</keyword>
<proteinExistence type="predicted"/>
<reference evidence="1" key="1">
    <citation type="submission" date="2021-06" db="EMBL/GenBank/DDBJ databases">
        <authorList>
            <person name="Kallberg Y."/>
            <person name="Tangrot J."/>
            <person name="Rosling A."/>
        </authorList>
    </citation>
    <scope>NUCLEOTIDE SEQUENCE</scope>
    <source>
        <strain evidence="1">CL356</strain>
    </source>
</reference>
<organism evidence="1 2">
    <name type="scientific">Acaulospora colombiana</name>
    <dbReference type="NCBI Taxonomy" id="27376"/>
    <lineage>
        <taxon>Eukaryota</taxon>
        <taxon>Fungi</taxon>
        <taxon>Fungi incertae sedis</taxon>
        <taxon>Mucoromycota</taxon>
        <taxon>Glomeromycotina</taxon>
        <taxon>Glomeromycetes</taxon>
        <taxon>Diversisporales</taxon>
        <taxon>Acaulosporaceae</taxon>
        <taxon>Acaulospora</taxon>
    </lineage>
</organism>
<evidence type="ECO:0000313" key="1">
    <source>
        <dbReference type="EMBL" id="CAG8694191.1"/>
    </source>
</evidence>
<name>A0ACA9P657_9GLOM</name>
<gene>
    <name evidence="1" type="ORF">ACOLOM_LOCUS9964</name>
</gene>